<evidence type="ECO:0000313" key="2">
    <source>
        <dbReference type="Proteomes" id="UP000444960"/>
    </source>
</evidence>
<comment type="caution">
    <text evidence="1">The sequence shown here is derived from an EMBL/GenBank/DDBJ whole genome shotgun (WGS) entry which is preliminary data.</text>
</comment>
<dbReference type="Proteomes" id="UP000444960">
    <property type="component" value="Unassembled WGS sequence"/>
</dbReference>
<protein>
    <recommendedName>
        <fullName evidence="3">Ser/Arg-related nuclear matrix protein</fullName>
    </recommendedName>
</protein>
<name>A0A7I9V924_9ACTN</name>
<dbReference type="OrthoDB" id="3459791at2"/>
<dbReference type="InterPro" id="IPR036983">
    <property type="entry name" value="AIM24_sf"/>
</dbReference>
<dbReference type="AlphaFoldDB" id="A0A7I9V924"/>
<keyword evidence="2" id="KW-1185">Reference proteome</keyword>
<dbReference type="InterPro" id="IPR016031">
    <property type="entry name" value="Trp_RNA-bd_attenuator-like_dom"/>
</dbReference>
<evidence type="ECO:0008006" key="3">
    <source>
        <dbReference type="Google" id="ProtNLM"/>
    </source>
</evidence>
<dbReference type="Pfam" id="PF01987">
    <property type="entry name" value="AIM24"/>
    <property type="match status" value="1"/>
</dbReference>
<accession>A0A7I9V924</accession>
<dbReference type="SUPFAM" id="SSF51219">
    <property type="entry name" value="TRAP-like"/>
    <property type="match status" value="1"/>
</dbReference>
<sequence length="254" mass="27439">MTQVNTVWNPHTLPSDDNVPDNKYSFCIELNKPWFMSKGAMIAYYGQAQFTALSHGLQAGLLNMVAQQFSAPLYLGDFVVAEGQGKVIIGDRGYEINSYDLEDDGNLTIRAANLLAFEPSLALKQSIVPGFLTLIGTGRFLASSNGAVMFVEPPVRVDPEALVGWADCPSPSHHYDQSWVTDMLAAAASRMGIRSGEEQQFDFTGAGTVLVQSSEKVIDDSAIVRSITGQLPGVSSPGLQQINAHIQAQMQQGQ</sequence>
<dbReference type="PANTHER" id="PTHR38074">
    <property type="entry name" value="ALTERED INHERITANCE OF MITOCHONDRIA PROTEIN 24, MITOCHONDRIAL"/>
    <property type="match status" value="1"/>
</dbReference>
<proteinExistence type="predicted"/>
<dbReference type="EMBL" id="BJOV01000005">
    <property type="protein sequence ID" value="GEE01827.1"/>
    <property type="molecule type" value="Genomic_DNA"/>
</dbReference>
<gene>
    <name evidence="1" type="ORF">nbrc107696_22730</name>
</gene>
<dbReference type="PANTHER" id="PTHR38074:SF1">
    <property type="entry name" value="ALTERED INHERITANCE OF MITOCHONDRIA PROTEIN 24, MITOCHONDRIAL"/>
    <property type="match status" value="1"/>
</dbReference>
<reference evidence="2" key="1">
    <citation type="submission" date="2019-06" db="EMBL/GenBank/DDBJ databases">
        <title>Gordonia isolated from sludge of a wastewater treatment plant.</title>
        <authorList>
            <person name="Tamura T."/>
            <person name="Aoyama K."/>
            <person name="Kang Y."/>
            <person name="Saito S."/>
            <person name="Akiyama N."/>
            <person name="Yazawa K."/>
            <person name="Gonoi T."/>
            <person name="Mikami Y."/>
        </authorList>
    </citation>
    <scope>NUCLEOTIDE SEQUENCE [LARGE SCALE GENOMIC DNA]</scope>
    <source>
        <strain evidence="2">NBRC 107696</strain>
    </source>
</reference>
<dbReference type="RefSeq" id="WP_161895622.1">
    <property type="nucleotide sequence ID" value="NZ_BJOV01000005.1"/>
</dbReference>
<organism evidence="1 2">
    <name type="scientific">Gordonia spumicola</name>
    <dbReference type="NCBI Taxonomy" id="589161"/>
    <lineage>
        <taxon>Bacteria</taxon>
        <taxon>Bacillati</taxon>
        <taxon>Actinomycetota</taxon>
        <taxon>Actinomycetes</taxon>
        <taxon>Mycobacteriales</taxon>
        <taxon>Gordoniaceae</taxon>
        <taxon>Gordonia</taxon>
    </lineage>
</organism>
<evidence type="ECO:0000313" key="1">
    <source>
        <dbReference type="EMBL" id="GEE01827.1"/>
    </source>
</evidence>
<dbReference type="Gene3D" id="3.60.160.10">
    <property type="entry name" value="Mitochondrial biogenesis AIM24"/>
    <property type="match status" value="1"/>
</dbReference>
<dbReference type="InterPro" id="IPR002838">
    <property type="entry name" value="AIM24"/>
</dbReference>